<name>A0A914E287_9BILA</name>
<protein>
    <submittedName>
        <fullName evidence="5">Beta-galactosidase</fullName>
    </submittedName>
</protein>
<evidence type="ECO:0000256" key="1">
    <source>
        <dbReference type="ARBA" id="ARBA00022801"/>
    </source>
</evidence>
<dbReference type="GO" id="GO:0005975">
    <property type="term" value="P:carbohydrate metabolic process"/>
    <property type="evidence" value="ECO:0007669"/>
    <property type="project" value="InterPro"/>
</dbReference>
<reference evidence="5" key="1">
    <citation type="submission" date="2022-11" db="UniProtKB">
        <authorList>
            <consortium name="WormBaseParasite"/>
        </authorList>
    </citation>
    <scope>IDENTIFICATION</scope>
</reference>
<keyword evidence="2" id="KW-0326">Glycosidase</keyword>
<dbReference type="PANTHER" id="PTHR23421">
    <property type="entry name" value="BETA-GALACTOSIDASE RELATED"/>
    <property type="match status" value="1"/>
</dbReference>
<sequence length="162" mass="18454">MVHNVGSFEYTSYLFNQPNFINFEENGLHPPITLDGVPIEDWSSCPIDLSKASIHKLAKTTSATDPSNLNLSSPGVYIGYFNASELADTFFYSTGWNKGQLFINGYNMGRYWSMMTLYVPKPYIKKRNVVVMIDLLEADLGYIEFVDHHIFKFKNTTVSTLE</sequence>
<dbReference type="AlphaFoldDB" id="A0A914E287"/>
<evidence type="ECO:0000313" key="5">
    <source>
        <dbReference type="WBParaSite" id="ACRNAN_scaffold5375.g20523.t1"/>
    </source>
</evidence>
<keyword evidence="4" id="KW-1185">Reference proteome</keyword>
<dbReference type="Gene3D" id="2.60.120.260">
    <property type="entry name" value="Galactose-binding domain-like"/>
    <property type="match status" value="1"/>
</dbReference>
<dbReference type="InterPro" id="IPR048913">
    <property type="entry name" value="BetaGal_gal-bd"/>
</dbReference>
<dbReference type="InterPro" id="IPR008979">
    <property type="entry name" value="Galactose-bd-like_sf"/>
</dbReference>
<dbReference type="Proteomes" id="UP000887540">
    <property type="component" value="Unplaced"/>
</dbReference>
<dbReference type="WBParaSite" id="ACRNAN_scaffold5375.g20523.t1">
    <property type="protein sequence ID" value="ACRNAN_scaffold5375.g20523.t1"/>
    <property type="gene ID" value="ACRNAN_scaffold5375.g20523"/>
</dbReference>
<accession>A0A914E287</accession>
<feature type="domain" description="Beta-galactosidase galactose-binding" evidence="3">
    <location>
        <begin position="75"/>
        <end position="126"/>
    </location>
</feature>
<evidence type="ECO:0000259" key="3">
    <source>
        <dbReference type="Pfam" id="PF21467"/>
    </source>
</evidence>
<organism evidence="4 5">
    <name type="scientific">Acrobeloides nanus</name>
    <dbReference type="NCBI Taxonomy" id="290746"/>
    <lineage>
        <taxon>Eukaryota</taxon>
        <taxon>Metazoa</taxon>
        <taxon>Ecdysozoa</taxon>
        <taxon>Nematoda</taxon>
        <taxon>Chromadorea</taxon>
        <taxon>Rhabditida</taxon>
        <taxon>Tylenchina</taxon>
        <taxon>Cephalobomorpha</taxon>
        <taxon>Cephaloboidea</taxon>
        <taxon>Cephalobidae</taxon>
        <taxon>Acrobeloides</taxon>
    </lineage>
</organism>
<dbReference type="GO" id="GO:0004553">
    <property type="term" value="F:hydrolase activity, hydrolyzing O-glycosyl compounds"/>
    <property type="evidence" value="ECO:0007669"/>
    <property type="project" value="InterPro"/>
</dbReference>
<proteinExistence type="predicted"/>
<dbReference type="Pfam" id="PF21467">
    <property type="entry name" value="BetaGal_gal-bd"/>
    <property type="match status" value="1"/>
</dbReference>
<evidence type="ECO:0000256" key="2">
    <source>
        <dbReference type="ARBA" id="ARBA00023295"/>
    </source>
</evidence>
<dbReference type="InterPro" id="IPR001944">
    <property type="entry name" value="Glycoside_Hdrlase_35"/>
</dbReference>
<dbReference type="SUPFAM" id="SSF49785">
    <property type="entry name" value="Galactose-binding domain-like"/>
    <property type="match status" value="1"/>
</dbReference>
<evidence type="ECO:0000313" key="4">
    <source>
        <dbReference type="Proteomes" id="UP000887540"/>
    </source>
</evidence>
<keyword evidence="1" id="KW-0378">Hydrolase</keyword>